<keyword evidence="2" id="KW-1185">Reference proteome</keyword>
<evidence type="ECO:0000313" key="1">
    <source>
        <dbReference type="EMBL" id="KAF7843500.1"/>
    </source>
</evidence>
<dbReference type="EMBL" id="JAAIUW010000001">
    <property type="protein sequence ID" value="KAF7843500.1"/>
    <property type="molecule type" value="Genomic_DNA"/>
</dbReference>
<dbReference type="Proteomes" id="UP000634136">
    <property type="component" value="Unassembled WGS sequence"/>
</dbReference>
<proteinExistence type="predicted"/>
<gene>
    <name evidence="1" type="ORF">G2W53_000405</name>
</gene>
<name>A0A834XFG9_9FABA</name>
<evidence type="ECO:0000313" key="2">
    <source>
        <dbReference type="Proteomes" id="UP000634136"/>
    </source>
</evidence>
<protein>
    <submittedName>
        <fullName evidence="1">Uncharacterized protein</fullName>
    </submittedName>
</protein>
<accession>A0A834XFG9</accession>
<organism evidence="1 2">
    <name type="scientific">Senna tora</name>
    <dbReference type="NCBI Taxonomy" id="362788"/>
    <lineage>
        <taxon>Eukaryota</taxon>
        <taxon>Viridiplantae</taxon>
        <taxon>Streptophyta</taxon>
        <taxon>Embryophyta</taxon>
        <taxon>Tracheophyta</taxon>
        <taxon>Spermatophyta</taxon>
        <taxon>Magnoliopsida</taxon>
        <taxon>eudicotyledons</taxon>
        <taxon>Gunneridae</taxon>
        <taxon>Pentapetalae</taxon>
        <taxon>rosids</taxon>
        <taxon>fabids</taxon>
        <taxon>Fabales</taxon>
        <taxon>Fabaceae</taxon>
        <taxon>Caesalpinioideae</taxon>
        <taxon>Cassia clade</taxon>
        <taxon>Senna</taxon>
    </lineage>
</organism>
<comment type="caution">
    <text evidence="1">The sequence shown here is derived from an EMBL/GenBank/DDBJ whole genome shotgun (WGS) entry which is preliminary data.</text>
</comment>
<sequence>MEGREGFGEIFRLHHFITSDSPPKGLKRRFPSDEGSSIFAYRFLHCSSFFLPLRLRITNEWGMNYEEERTRVRSACKHPYGFGTHHHSTINKGEGIG</sequence>
<reference evidence="1" key="1">
    <citation type="submission" date="2020-09" db="EMBL/GenBank/DDBJ databases">
        <title>Genome-Enabled Discovery of Anthraquinone Biosynthesis in Senna tora.</title>
        <authorList>
            <person name="Kang S.-H."/>
            <person name="Pandey R.P."/>
            <person name="Lee C.-M."/>
            <person name="Sim J.-S."/>
            <person name="Jeong J.-T."/>
            <person name="Choi B.-S."/>
            <person name="Jung M."/>
            <person name="Ginzburg D."/>
            <person name="Zhao K."/>
            <person name="Won S.Y."/>
            <person name="Oh T.-J."/>
            <person name="Yu Y."/>
            <person name="Kim N.-H."/>
            <person name="Lee O.R."/>
            <person name="Lee T.-H."/>
            <person name="Bashyal P."/>
            <person name="Kim T.-S."/>
            <person name="Lee W.-H."/>
            <person name="Kawkins C."/>
            <person name="Kim C.-K."/>
            <person name="Kim J.S."/>
            <person name="Ahn B.O."/>
            <person name="Rhee S.Y."/>
            <person name="Sohng J.K."/>
        </authorList>
    </citation>
    <scope>NUCLEOTIDE SEQUENCE</scope>
    <source>
        <tissue evidence="1">Leaf</tissue>
    </source>
</reference>
<dbReference type="AlphaFoldDB" id="A0A834XFG9"/>